<organism evidence="1 2">
    <name type="scientific">Sporomusa ovata</name>
    <dbReference type="NCBI Taxonomy" id="2378"/>
    <lineage>
        <taxon>Bacteria</taxon>
        <taxon>Bacillati</taxon>
        <taxon>Bacillota</taxon>
        <taxon>Negativicutes</taxon>
        <taxon>Selenomonadales</taxon>
        <taxon>Sporomusaceae</taxon>
        <taxon>Sporomusa</taxon>
    </lineage>
</organism>
<accession>A0A0U1L763</accession>
<evidence type="ECO:0000313" key="1">
    <source>
        <dbReference type="EMBL" id="CQR74973.1"/>
    </source>
</evidence>
<name>A0A0U1L763_9FIRM</name>
<evidence type="ECO:0000313" key="2">
    <source>
        <dbReference type="Proteomes" id="UP000049855"/>
    </source>
</evidence>
<sequence>MFNTECLCLACKEKEKARKDYKAAAQAELDEVKKGNFNYKGIKG</sequence>
<dbReference type="AlphaFoldDB" id="A0A0U1L763"/>
<reference evidence="2" key="1">
    <citation type="submission" date="2015-03" db="EMBL/GenBank/DDBJ databases">
        <authorList>
            <person name="Nijsse Bart"/>
        </authorList>
    </citation>
    <scope>NUCLEOTIDE SEQUENCE [LARGE SCALE GENOMIC DNA]</scope>
</reference>
<keyword evidence="2" id="KW-1185">Reference proteome</keyword>
<proteinExistence type="predicted"/>
<gene>
    <name evidence="1" type="ORF">SpAn4DRAFT_4337</name>
</gene>
<protein>
    <submittedName>
        <fullName evidence="1">Uncharacterized protein</fullName>
    </submittedName>
</protein>
<dbReference type="EMBL" id="CTRP01000016">
    <property type="protein sequence ID" value="CQR74973.1"/>
    <property type="molecule type" value="Genomic_DNA"/>
</dbReference>
<dbReference type="Proteomes" id="UP000049855">
    <property type="component" value="Unassembled WGS sequence"/>
</dbReference>